<evidence type="ECO:0000256" key="1">
    <source>
        <dbReference type="ARBA" id="ARBA00022679"/>
    </source>
</evidence>
<evidence type="ECO:0000313" key="3">
    <source>
        <dbReference type="EMBL" id="MCP1374495.1"/>
    </source>
</evidence>
<dbReference type="SUPFAM" id="SSF52540">
    <property type="entry name" value="P-loop containing nucleoside triphosphate hydrolases"/>
    <property type="match status" value="1"/>
</dbReference>
<gene>
    <name evidence="3" type="ORF">NC595_10515</name>
</gene>
<dbReference type="RefSeq" id="WP_253566261.1">
    <property type="nucleotide sequence ID" value="NZ_JAMZEK010000002.1"/>
</dbReference>
<dbReference type="PROSITE" id="PS50005">
    <property type="entry name" value="TPR"/>
    <property type="match status" value="2"/>
</dbReference>
<organism evidence="3 4">
    <name type="scientific">Dyella lutea</name>
    <dbReference type="NCBI Taxonomy" id="2950441"/>
    <lineage>
        <taxon>Bacteria</taxon>
        <taxon>Pseudomonadati</taxon>
        <taxon>Pseudomonadota</taxon>
        <taxon>Gammaproteobacteria</taxon>
        <taxon>Lysobacterales</taxon>
        <taxon>Rhodanobacteraceae</taxon>
        <taxon>Dyella</taxon>
    </lineage>
</organism>
<evidence type="ECO:0000256" key="2">
    <source>
        <dbReference type="PROSITE-ProRule" id="PRU00339"/>
    </source>
</evidence>
<dbReference type="Pfam" id="PF13432">
    <property type="entry name" value="TPR_16"/>
    <property type="match status" value="1"/>
</dbReference>
<proteinExistence type="predicted"/>
<dbReference type="SMART" id="SM00028">
    <property type="entry name" value="TPR"/>
    <property type="match status" value="4"/>
</dbReference>
<dbReference type="InterPro" id="IPR027417">
    <property type="entry name" value="P-loop_NTPase"/>
</dbReference>
<feature type="repeat" description="TPR" evidence="2">
    <location>
        <begin position="42"/>
        <end position="75"/>
    </location>
</feature>
<dbReference type="Gene3D" id="3.40.50.300">
    <property type="entry name" value="P-loop containing nucleotide triphosphate hydrolases"/>
    <property type="match status" value="1"/>
</dbReference>
<dbReference type="InterPro" id="IPR011990">
    <property type="entry name" value="TPR-like_helical_dom_sf"/>
</dbReference>
<reference evidence="3 4" key="1">
    <citation type="submission" date="2022-06" db="EMBL/GenBank/DDBJ databases">
        <title>Dyella sp. Sa strain:Sa Genome sequencing.</title>
        <authorList>
            <person name="Park S."/>
        </authorList>
    </citation>
    <scope>NUCLEOTIDE SEQUENCE [LARGE SCALE GENOMIC DNA]</scope>
    <source>
        <strain evidence="3 4">Sa</strain>
    </source>
</reference>
<comment type="caution">
    <text evidence="3">The sequence shown here is derived from an EMBL/GenBank/DDBJ whole genome shotgun (WGS) entry which is preliminary data.</text>
</comment>
<protein>
    <submittedName>
        <fullName evidence="3">Sulfotransferase</fullName>
    </submittedName>
</protein>
<dbReference type="InterPro" id="IPR019734">
    <property type="entry name" value="TPR_rpt"/>
</dbReference>
<name>A0ABT1FBH7_9GAMM</name>
<dbReference type="PANTHER" id="PTHR12788">
    <property type="entry name" value="PROTEIN-TYROSINE SULFOTRANSFERASE 2"/>
    <property type="match status" value="1"/>
</dbReference>
<dbReference type="Proteomes" id="UP001204615">
    <property type="component" value="Unassembled WGS sequence"/>
</dbReference>
<feature type="repeat" description="TPR" evidence="2">
    <location>
        <begin position="110"/>
        <end position="143"/>
    </location>
</feature>
<dbReference type="Pfam" id="PF13469">
    <property type="entry name" value="Sulfotransfer_3"/>
    <property type="match status" value="1"/>
</dbReference>
<keyword evidence="4" id="KW-1185">Reference proteome</keyword>
<dbReference type="SUPFAM" id="SSF48452">
    <property type="entry name" value="TPR-like"/>
    <property type="match status" value="1"/>
</dbReference>
<sequence length="521" mass="57621">MHGLSACEREQLHAAARAIRDGQFDAAERLLDQLHRLVPRQAEVLRLKGIAATRRGRFDEATAVLRRALALAPDDALVMNDLASALAQRGDTDEALTTWRQACVVAPDYPMAWFNLGRNLQQLGNSEDAVRALERAATLAPDLLPAHILSGDALVHLGRFGDAAAHYRAALAVHPACGDAWRGLGNIKTQPLSTGDVAALQAQLARPDLVDSDRIAMGFALGKALEDHGRHPEAFAALAEANARMRRLAPWQAAGFSAYVAQLVETTRHLPAPADPALGDEVIFIVGLPRSGSTLFEQILAAHPQVAGASELDDLDAVIAEESNRRRQPLPAWLPAAGAEDWARLGRRYLERTARWRTRRPRHTDKLPENWLHTALLAAMLPGARIVDARRDALEAGWSCFKQQFYRLPHFACDLADIAAYIQDYERAMAAWRAARPQRVRVQRYEALLERPEDEIRALLDFCGLPFDPACLDFHRAMRSVRTPSASQVRQPLRRDTARATHYGMLLDPLRRGLAAIATER</sequence>
<dbReference type="Gene3D" id="1.25.40.10">
    <property type="entry name" value="Tetratricopeptide repeat domain"/>
    <property type="match status" value="2"/>
</dbReference>
<keyword evidence="2" id="KW-0802">TPR repeat</keyword>
<evidence type="ECO:0000313" key="4">
    <source>
        <dbReference type="Proteomes" id="UP001204615"/>
    </source>
</evidence>
<accession>A0ABT1FBH7</accession>
<dbReference type="PANTHER" id="PTHR12788:SF10">
    <property type="entry name" value="PROTEIN-TYROSINE SULFOTRANSFERASE"/>
    <property type="match status" value="1"/>
</dbReference>
<dbReference type="EMBL" id="JAMZEK010000002">
    <property type="protein sequence ID" value="MCP1374495.1"/>
    <property type="molecule type" value="Genomic_DNA"/>
</dbReference>
<keyword evidence="1" id="KW-0808">Transferase</keyword>
<dbReference type="Pfam" id="PF14559">
    <property type="entry name" value="TPR_19"/>
    <property type="match status" value="1"/>
</dbReference>
<dbReference type="InterPro" id="IPR026634">
    <property type="entry name" value="TPST-like"/>
</dbReference>
<dbReference type="Pfam" id="PF13414">
    <property type="entry name" value="TPR_11"/>
    <property type="match status" value="1"/>
</dbReference>